<keyword evidence="3 5" id="KW-1133">Transmembrane helix</keyword>
<feature type="transmembrane region" description="Helical" evidence="5">
    <location>
        <begin position="437"/>
        <end position="459"/>
    </location>
</feature>
<dbReference type="GO" id="GO:0005886">
    <property type="term" value="C:plasma membrane"/>
    <property type="evidence" value="ECO:0007669"/>
    <property type="project" value="TreeGrafter"/>
</dbReference>
<proteinExistence type="predicted"/>
<keyword evidence="4 5" id="KW-0472">Membrane</keyword>
<sequence length="486" mass="52910">MTSSSVELKSNDAKAEALEVESVPNGRMTLRDELNDHPKNWKTPLKLCVYFNICLMAFLGNSYGAGITSGFGLLVKDLHTSYSELSAIIAYVLLVIGLGAFIWIPTAVVIGKRPVLVVSQLVFIVACVWDIFFEKDYAKAMSFYSLCLCLGSQLGPLIGGHIMQNKGWRWFFILMAILASFNFVTLVTACPETAFELYIADGSTGADVDADILRHSEAGGPRQSTITTMRRNIIYFKHPHVRGGGIKQWVLSFLLQVEFLFDPIVLFASGLWGICIAWVAGISVINPQIFAMPPYLWGPAGIGNFAAASLIGGIIAIPFAGPLTDTVSRLIDKKRGKHMPEHRLISLIFPFLIAPPGLLIFGYTYPKGSYIAAAVGYAMELASLTLVPGAVLSYAVDSYPYDSAEAASLINAVTHVISYALSLTASDWLHDVGVSKMFLQMAITQWAILAGIGGVLFVLGPRLRTKATHLHKTYGIKRLIHTGRGL</sequence>
<feature type="transmembrane region" description="Helical" evidence="5">
    <location>
        <begin position="371"/>
        <end position="394"/>
    </location>
</feature>
<evidence type="ECO:0000313" key="7">
    <source>
        <dbReference type="Proteomes" id="UP001187682"/>
    </source>
</evidence>
<dbReference type="EMBL" id="ONZQ02000008">
    <property type="protein sequence ID" value="SPO03691.1"/>
    <property type="molecule type" value="Genomic_DNA"/>
</dbReference>
<comment type="caution">
    <text evidence="6">The sequence shown here is derived from an EMBL/GenBank/DDBJ whole genome shotgun (WGS) entry which is preliminary data.</text>
</comment>
<dbReference type="Gene3D" id="1.20.1720.10">
    <property type="entry name" value="Multidrug resistance protein D"/>
    <property type="match status" value="1"/>
</dbReference>
<feature type="transmembrane region" description="Helical" evidence="5">
    <location>
        <begin position="406"/>
        <end position="425"/>
    </location>
</feature>
<evidence type="ECO:0000256" key="2">
    <source>
        <dbReference type="ARBA" id="ARBA00022692"/>
    </source>
</evidence>
<feature type="transmembrane region" description="Helical" evidence="5">
    <location>
        <begin position="87"/>
        <end position="110"/>
    </location>
</feature>
<dbReference type="InterPro" id="IPR011701">
    <property type="entry name" value="MFS"/>
</dbReference>
<organism evidence="6 7">
    <name type="scientific">Cephalotrichum gorgonifer</name>
    <dbReference type="NCBI Taxonomy" id="2041049"/>
    <lineage>
        <taxon>Eukaryota</taxon>
        <taxon>Fungi</taxon>
        <taxon>Dikarya</taxon>
        <taxon>Ascomycota</taxon>
        <taxon>Pezizomycotina</taxon>
        <taxon>Sordariomycetes</taxon>
        <taxon>Hypocreomycetidae</taxon>
        <taxon>Microascales</taxon>
        <taxon>Microascaceae</taxon>
        <taxon>Cephalotrichum</taxon>
    </lineage>
</organism>
<feature type="transmembrane region" description="Helical" evidence="5">
    <location>
        <begin position="264"/>
        <end position="285"/>
    </location>
</feature>
<feature type="transmembrane region" description="Helical" evidence="5">
    <location>
        <begin position="116"/>
        <end position="133"/>
    </location>
</feature>
<keyword evidence="7" id="KW-1185">Reference proteome</keyword>
<feature type="transmembrane region" description="Helical" evidence="5">
    <location>
        <begin position="305"/>
        <end position="323"/>
    </location>
</feature>
<name>A0AAE8SWE2_9PEZI</name>
<accession>A0AAE8SWE2</accession>
<keyword evidence="2 5" id="KW-0812">Transmembrane</keyword>
<evidence type="ECO:0000256" key="5">
    <source>
        <dbReference type="SAM" id="Phobius"/>
    </source>
</evidence>
<evidence type="ECO:0000313" key="6">
    <source>
        <dbReference type="EMBL" id="SPO03691.1"/>
    </source>
</evidence>
<gene>
    <name evidence="6" type="ORF">DNG_06374</name>
</gene>
<feature type="transmembrane region" description="Helical" evidence="5">
    <location>
        <begin position="49"/>
        <end position="75"/>
    </location>
</feature>
<evidence type="ECO:0000256" key="3">
    <source>
        <dbReference type="ARBA" id="ARBA00022989"/>
    </source>
</evidence>
<protein>
    <submittedName>
        <fullName evidence="6">Related to HOL1 protein</fullName>
    </submittedName>
</protein>
<evidence type="ECO:0000256" key="4">
    <source>
        <dbReference type="ARBA" id="ARBA00023136"/>
    </source>
</evidence>
<dbReference type="Pfam" id="PF07690">
    <property type="entry name" value="MFS_1"/>
    <property type="match status" value="1"/>
</dbReference>
<dbReference type="Proteomes" id="UP001187682">
    <property type="component" value="Unassembled WGS sequence"/>
</dbReference>
<dbReference type="PANTHER" id="PTHR23502">
    <property type="entry name" value="MAJOR FACILITATOR SUPERFAMILY"/>
    <property type="match status" value="1"/>
</dbReference>
<feature type="transmembrane region" description="Helical" evidence="5">
    <location>
        <begin position="168"/>
        <end position="189"/>
    </location>
</feature>
<reference evidence="6" key="1">
    <citation type="submission" date="2018-03" db="EMBL/GenBank/DDBJ databases">
        <authorList>
            <person name="Guldener U."/>
        </authorList>
    </citation>
    <scope>NUCLEOTIDE SEQUENCE</scope>
</reference>
<dbReference type="AlphaFoldDB" id="A0AAE8SWE2"/>
<dbReference type="SUPFAM" id="SSF103473">
    <property type="entry name" value="MFS general substrate transporter"/>
    <property type="match status" value="1"/>
</dbReference>
<dbReference type="InterPro" id="IPR036259">
    <property type="entry name" value="MFS_trans_sf"/>
</dbReference>
<dbReference type="PANTHER" id="PTHR23502:SF160">
    <property type="entry name" value="MAJOR FACILITATOR SUPERFAMILY (MFS) PROFILE DOMAIN-CONTAINING PROTEIN-RELATED"/>
    <property type="match status" value="1"/>
</dbReference>
<dbReference type="GO" id="GO:0022857">
    <property type="term" value="F:transmembrane transporter activity"/>
    <property type="evidence" value="ECO:0007669"/>
    <property type="project" value="InterPro"/>
</dbReference>
<feature type="transmembrane region" description="Helical" evidence="5">
    <location>
        <begin position="344"/>
        <end position="365"/>
    </location>
</feature>
<dbReference type="Gene3D" id="1.20.1250.20">
    <property type="entry name" value="MFS general substrate transporter like domains"/>
    <property type="match status" value="1"/>
</dbReference>
<comment type="subcellular location">
    <subcellularLocation>
        <location evidence="1">Membrane</location>
        <topology evidence="1">Multi-pass membrane protein</topology>
    </subcellularLocation>
</comment>
<evidence type="ECO:0000256" key="1">
    <source>
        <dbReference type="ARBA" id="ARBA00004141"/>
    </source>
</evidence>